<feature type="chain" id="PRO_5035305249" description="VWFC domain-containing protein" evidence="1">
    <location>
        <begin position="19"/>
        <end position="228"/>
    </location>
</feature>
<dbReference type="PROSITE" id="PS50184">
    <property type="entry name" value="VWFC_2"/>
    <property type="match status" value="1"/>
</dbReference>
<proteinExistence type="predicted"/>
<dbReference type="InterPro" id="IPR001007">
    <property type="entry name" value="VWF_dom"/>
</dbReference>
<evidence type="ECO:0000256" key="1">
    <source>
        <dbReference type="SAM" id="SignalP"/>
    </source>
</evidence>
<evidence type="ECO:0000259" key="2">
    <source>
        <dbReference type="PROSITE" id="PS50184"/>
    </source>
</evidence>
<feature type="signal peptide" evidence="1">
    <location>
        <begin position="1"/>
        <end position="18"/>
    </location>
</feature>
<organism evidence="3 4">
    <name type="scientific">Tenebrio molitor</name>
    <name type="common">Yellow mealworm beetle</name>
    <dbReference type="NCBI Taxonomy" id="7067"/>
    <lineage>
        <taxon>Eukaryota</taxon>
        <taxon>Metazoa</taxon>
        <taxon>Ecdysozoa</taxon>
        <taxon>Arthropoda</taxon>
        <taxon>Hexapoda</taxon>
        <taxon>Insecta</taxon>
        <taxon>Pterygota</taxon>
        <taxon>Neoptera</taxon>
        <taxon>Endopterygota</taxon>
        <taxon>Coleoptera</taxon>
        <taxon>Polyphaga</taxon>
        <taxon>Cucujiformia</taxon>
        <taxon>Tenebrionidae</taxon>
        <taxon>Tenebrio</taxon>
    </lineage>
</organism>
<evidence type="ECO:0000313" key="4">
    <source>
        <dbReference type="Proteomes" id="UP000719412"/>
    </source>
</evidence>
<comment type="caution">
    <text evidence="3">The sequence shown here is derived from an EMBL/GenBank/DDBJ whole genome shotgun (WGS) entry which is preliminary data.</text>
</comment>
<keyword evidence="4" id="KW-1185">Reference proteome</keyword>
<reference evidence="3" key="2">
    <citation type="submission" date="2021-08" db="EMBL/GenBank/DDBJ databases">
        <authorList>
            <person name="Eriksson T."/>
        </authorList>
    </citation>
    <scope>NUCLEOTIDE SEQUENCE</scope>
    <source>
        <strain evidence="3">Stoneville</strain>
        <tissue evidence="3">Whole head</tissue>
    </source>
</reference>
<dbReference type="EMBL" id="JABDTM020014893">
    <property type="protein sequence ID" value="KAH0819309.1"/>
    <property type="molecule type" value="Genomic_DNA"/>
</dbReference>
<sequence length="228" mass="25622">MLHLECLIFVTVITSILGKGCYKNGILIYEDFGCTPHYEDGKDCPSKYSCEGLEPSSTNCYFRGKAYKHNEAVDSSLASLSYPFDGIEKCVVDGTEYQEGEKFSFENSCLDCVCQKGFKGKFEEPFCRRRKCGGQLRDGEKIQKHCAPFYEVDLESPVLCCPDTWICSDGSESGKGKAKSEETCKFGEKTFKVGEAFEKYDFTYDYGRKIAKVKCECVIPPLMKCTKG</sequence>
<dbReference type="AlphaFoldDB" id="A0A8J6LE50"/>
<dbReference type="Proteomes" id="UP000719412">
    <property type="component" value="Unassembled WGS sequence"/>
</dbReference>
<protein>
    <recommendedName>
        <fullName evidence="2">VWFC domain-containing protein</fullName>
    </recommendedName>
</protein>
<reference evidence="3" key="1">
    <citation type="journal article" date="2020" name="J Insects Food Feed">
        <title>The yellow mealworm (Tenebrio molitor) genome: a resource for the emerging insects as food and feed industry.</title>
        <authorList>
            <person name="Eriksson T."/>
            <person name="Andere A."/>
            <person name="Kelstrup H."/>
            <person name="Emery V."/>
            <person name="Picard C."/>
        </authorList>
    </citation>
    <scope>NUCLEOTIDE SEQUENCE</scope>
    <source>
        <strain evidence="3">Stoneville</strain>
        <tissue evidence="3">Whole head</tissue>
    </source>
</reference>
<feature type="domain" description="VWFC" evidence="2">
    <location>
        <begin position="88"/>
        <end position="168"/>
    </location>
</feature>
<evidence type="ECO:0000313" key="3">
    <source>
        <dbReference type="EMBL" id="KAH0819309.1"/>
    </source>
</evidence>
<gene>
    <name evidence="3" type="ORF">GEV33_003482</name>
</gene>
<dbReference type="Gene3D" id="2.10.70.10">
    <property type="entry name" value="Complement Module, domain 1"/>
    <property type="match status" value="1"/>
</dbReference>
<accession>A0A8J6LE50</accession>
<name>A0A8J6LE50_TENMO</name>
<keyword evidence="1" id="KW-0732">Signal</keyword>